<dbReference type="PATRIC" id="fig|742823.3.peg.497"/>
<comment type="caution">
    <text evidence="1">Lacks conserved residue(s) required for the propagation of feature annotation.</text>
</comment>
<dbReference type="Gene3D" id="2.60.450.10">
    <property type="entry name" value="Lipopolysaccharide (LPS) transport protein A like domain"/>
    <property type="match status" value="1"/>
</dbReference>
<comment type="subunit">
    <text evidence="1">Component of the lipopolysaccharide transport and assembly complex. Interacts with LptE and LptA.</text>
</comment>
<keyword evidence="4" id="KW-1185">Reference proteome</keyword>
<name>K1JZB5_9BURK</name>
<comment type="similarity">
    <text evidence="1">Belongs to the LptD family.</text>
</comment>
<dbReference type="HAMAP" id="MF_01411">
    <property type="entry name" value="LPS_assembly_LptD"/>
    <property type="match status" value="1"/>
</dbReference>
<accession>K1JZB5</accession>
<dbReference type="InterPro" id="IPR050218">
    <property type="entry name" value="LptD"/>
</dbReference>
<dbReference type="InterPro" id="IPR020889">
    <property type="entry name" value="LipoPS_assembly_LptD"/>
</dbReference>
<evidence type="ECO:0000256" key="1">
    <source>
        <dbReference type="HAMAP-Rule" id="MF_01411"/>
    </source>
</evidence>
<dbReference type="GO" id="GO:0043165">
    <property type="term" value="P:Gram-negative-bacterium-type cell outer membrane assembly"/>
    <property type="evidence" value="ECO:0007669"/>
    <property type="project" value="UniProtKB-UniRule"/>
</dbReference>
<evidence type="ECO:0000313" key="3">
    <source>
        <dbReference type="EMBL" id="EKB31923.1"/>
    </source>
</evidence>
<dbReference type="GO" id="GO:0015920">
    <property type="term" value="P:lipopolysaccharide transport"/>
    <property type="evidence" value="ECO:0007669"/>
    <property type="project" value="InterPro"/>
</dbReference>
<sequence length="771" mass="88161" precursor="true">MSFPRPRQTAISVSIALAAMAYTSIAPAAQTGSVVSLESVTTLDPSRATPDSDAASFVSADRIEGNPEDQLHLYGNAEIRRAGTVLKGDRITYTQETDEVEAVGNARISRQGASFSGPSMRFKISPRTGDMSDAEYEYAPRNIRGCAKNIRFISGESTVFDDAKVTTCKRDDEAWFIKMNELEIDEYDQTATGTNASLHFMGVPVFGSPWFSFPVSRERRSGFLVPTFGMSSTRGLDLAVPYYFNIAPNYDLTLTPRLMTKRGVMLDTEARFLYNNFETTVDYALMPDDKEMDDSRSSLHVDMSWRRDKLSAFVDYNRVSDDDFISDFSSNVRESSETVLPQEYALRYDETYWNTSINVKKNQALTFDHIDYYKPYERVPQITFNGYNGDFYGFEVGTTIEATRFEHPTFTTGDRFVFEQTVSYPMRGAGWFVVPKGTFLGTWYQLENLDRDGGRFTNKDPHRTTPMFSLDAGLVFDRDAVWFNREAYQTLEPRVYYAYVPYRNQDDLPVFDTTIADLNFATLFSENIFSGYDRVSEANQLTSVLTTRYIDKTSGLELFKASVGQRNYFSDQRVNFYTPGDTQMRESPLRTDVRSDLLASVGARLTRSITSDVSGQYSSAMSRWVKAKAGVRWQPRPMSLVGLYYRYNYSSERDYTDYQNDYIKQIDLAVQWPITNRLFGLFRYNYSLLQDKPIEMIGGVEYLHDCWTLRFAAQRYTTTSNNDETNFFLQLELNGLGSIGTSPLSELQRNIKGYQTTTRVPDKIGQYDYYE</sequence>
<dbReference type="InterPro" id="IPR007543">
    <property type="entry name" value="LptD_C"/>
</dbReference>
<dbReference type="Pfam" id="PF04453">
    <property type="entry name" value="LptD"/>
    <property type="match status" value="1"/>
</dbReference>
<feature type="signal peptide" evidence="1">
    <location>
        <begin position="1"/>
        <end position="28"/>
    </location>
</feature>
<dbReference type="RefSeq" id="WP_005433822.1">
    <property type="nucleotide sequence ID" value="NZ_JH815514.1"/>
</dbReference>
<dbReference type="GO" id="GO:1990351">
    <property type="term" value="C:transporter complex"/>
    <property type="evidence" value="ECO:0007669"/>
    <property type="project" value="TreeGrafter"/>
</dbReference>
<evidence type="ECO:0000259" key="2">
    <source>
        <dbReference type="Pfam" id="PF04453"/>
    </source>
</evidence>
<dbReference type="AlphaFoldDB" id="K1JZB5"/>
<dbReference type="HOGENOM" id="CLU_009039_0_0_4"/>
<feature type="domain" description="LptD C-terminal" evidence="2">
    <location>
        <begin position="308"/>
        <end position="677"/>
    </location>
</feature>
<feature type="chain" id="PRO_5009015909" description="LPS-assembly protein LptD" evidence="1">
    <location>
        <begin position="29"/>
        <end position="771"/>
    </location>
</feature>
<comment type="function">
    <text evidence="1">Together with LptE, is involved in the assembly of lipopolysaccharide (LPS) at the surface of the outer membrane.</text>
</comment>
<dbReference type="eggNOG" id="COG1452">
    <property type="taxonomic scope" value="Bacteria"/>
</dbReference>
<keyword evidence="1" id="KW-0472">Membrane</keyword>
<dbReference type="Proteomes" id="UP000005835">
    <property type="component" value="Unassembled WGS sequence"/>
</dbReference>
<dbReference type="PANTHER" id="PTHR30189:SF1">
    <property type="entry name" value="LPS-ASSEMBLY PROTEIN LPTD"/>
    <property type="match status" value="1"/>
</dbReference>
<proteinExistence type="inferred from homology"/>
<dbReference type="EMBL" id="ADMG01000016">
    <property type="protein sequence ID" value="EKB31923.1"/>
    <property type="molecule type" value="Genomic_DNA"/>
</dbReference>
<dbReference type="OrthoDB" id="9760225at2"/>
<comment type="subcellular location">
    <subcellularLocation>
        <location evidence="1">Cell outer membrane</location>
    </subcellularLocation>
</comment>
<keyword evidence="1" id="KW-0732">Signal</keyword>
<comment type="caution">
    <text evidence="3">The sequence shown here is derived from an EMBL/GenBank/DDBJ whole genome shotgun (WGS) entry which is preliminary data.</text>
</comment>
<dbReference type="STRING" id="742823.HMPREF9465_00500"/>
<organism evidence="3 4">
    <name type="scientific">Sutterella wadsworthensis 2_1_59BFAA</name>
    <dbReference type="NCBI Taxonomy" id="742823"/>
    <lineage>
        <taxon>Bacteria</taxon>
        <taxon>Pseudomonadati</taxon>
        <taxon>Pseudomonadota</taxon>
        <taxon>Betaproteobacteria</taxon>
        <taxon>Burkholderiales</taxon>
        <taxon>Sutterellaceae</taxon>
        <taxon>Sutterella</taxon>
    </lineage>
</organism>
<dbReference type="PANTHER" id="PTHR30189">
    <property type="entry name" value="LPS-ASSEMBLY PROTEIN"/>
    <property type="match status" value="1"/>
</dbReference>
<gene>
    <name evidence="1" type="primary">lptD</name>
    <name evidence="3" type="ORF">HMPREF9465_00500</name>
</gene>
<keyword evidence="1" id="KW-0998">Cell outer membrane</keyword>
<protein>
    <recommendedName>
        <fullName evidence="1">LPS-assembly protein LptD</fullName>
    </recommendedName>
</protein>
<dbReference type="GO" id="GO:0009279">
    <property type="term" value="C:cell outer membrane"/>
    <property type="evidence" value="ECO:0007669"/>
    <property type="project" value="UniProtKB-SubCell"/>
</dbReference>
<reference evidence="3 4" key="1">
    <citation type="submission" date="2012-05" db="EMBL/GenBank/DDBJ databases">
        <title>The Genome Sequence of Sutterella wadsworthensis 2_1_59BFAA.</title>
        <authorList>
            <consortium name="The Broad Institute Genome Sequencing Platform"/>
            <person name="Earl A."/>
            <person name="Ward D."/>
            <person name="Feldgarden M."/>
            <person name="Gevers D."/>
            <person name="Daigneault M."/>
            <person name="Strauss J."/>
            <person name="Allen-Vercoe E."/>
            <person name="Walker B."/>
            <person name="Young S.K."/>
            <person name="Zeng Q."/>
            <person name="Gargeya S."/>
            <person name="Fitzgerald M."/>
            <person name="Haas B."/>
            <person name="Abouelleil A."/>
            <person name="Alvarado L."/>
            <person name="Arachchi H.M."/>
            <person name="Berlin A.M."/>
            <person name="Chapman S.B."/>
            <person name="Goldberg J."/>
            <person name="Griggs A."/>
            <person name="Gujja S."/>
            <person name="Hansen M."/>
            <person name="Howarth C."/>
            <person name="Imamovic A."/>
            <person name="Larimer J."/>
            <person name="McCowen C."/>
            <person name="Montmayeur A."/>
            <person name="Murphy C."/>
            <person name="Neiman D."/>
            <person name="Pearson M."/>
            <person name="Priest M."/>
            <person name="Roberts A."/>
            <person name="Saif S."/>
            <person name="Shea T."/>
            <person name="Sisk P."/>
            <person name="Sykes S."/>
            <person name="Wortman J."/>
            <person name="Nusbaum C."/>
            <person name="Birren B."/>
        </authorList>
    </citation>
    <scope>NUCLEOTIDE SEQUENCE [LARGE SCALE GENOMIC DNA]</scope>
    <source>
        <strain evidence="3 4">2_1_59BFAA</strain>
    </source>
</reference>
<evidence type="ECO:0000313" key="4">
    <source>
        <dbReference type="Proteomes" id="UP000005835"/>
    </source>
</evidence>